<name>A0ABV5NXC0_9ACTN</name>
<evidence type="ECO:0000313" key="2">
    <source>
        <dbReference type="Proteomes" id="UP001589568"/>
    </source>
</evidence>
<protein>
    <recommendedName>
        <fullName evidence="3">DNA-binding protein</fullName>
    </recommendedName>
</protein>
<comment type="caution">
    <text evidence="1">The sequence shown here is derived from an EMBL/GenBank/DDBJ whole genome shotgun (WGS) entry which is preliminary data.</text>
</comment>
<dbReference type="RefSeq" id="WP_345393682.1">
    <property type="nucleotide sequence ID" value="NZ_BAAAXS010000001.1"/>
</dbReference>
<accession>A0ABV5NXC0</accession>
<sequence>MVALPTRAEVEAHFEGLLRGDMTREEVDRWAAQFVAADMVEGHDEPVWEALMHLCGVDLRSGPDEDYFHDDEQIAGWLDEFRRRARVERRRD</sequence>
<evidence type="ECO:0008006" key="3">
    <source>
        <dbReference type="Google" id="ProtNLM"/>
    </source>
</evidence>
<dbReference type="Proteomes" id="UP001589568">
    <property type="component" value="Unassembled WGS sequence"/>
</dbReference>
<evidence type="ECO:0000313" key="1">
    <source>
        <dbReference type="EMBL" id="MFB9474902.1"/>
    </source>
</evidence>
<reference evidence="1 2" key="1">
    <citation type="submission" date="2024-09" db="EMBL/GenBank/DDBJ databases">
        <authorList>
            <person name="Sun Q."/>
            <person name="Mori K."/>
        </authorList>
    </citation>
    <scope>NUCLEOTIDE SEQUENCE [LARGE SCALE GENOMIC DNA]</scope>
    <source>
        <strain evidence="1 2">JCM 3324</strain>
    </source>
</reference>
<gene>
    <name evidence="1" type="ORF">ACFFR3_35865</name>
</gene>
<keyword evidence="2" id="KW-1185">Reference proteome</keyword>
<organism evidence="1 2">
    <name type="scientific">Nonomuraea salmonea</name>
    <dbReference type="NCBI Taxonomy" id="46181"/>
    <lineage>
        <taxon>Bacteria</taxon>
        <taxon>Bacillati</taxon>
        <taxon>Actinomycetota</taxon>
        <taxon>Actinomycetes</taxon>
        <taxon>Streptosporangiales</taxon>
        <taxon>Streptosporangiaceae</taxon>
        <taxon>Nonomuraea</taxon>
    </lineage>
</organism>
<proteinExistence type="predicted"/>
<dbReference type="EMBL" id="JBHMCF010000040">
    <property type="protein sequence ID" value="MFB9474902.1"/>
    <property type="molecule type" value="Genomic_DNA"/>
</dbReference>